<protein>
    <submittedName>
        <fullName evidence="1">Uncharacterized protein</fullName>
    </submittedName>
</protein>
<organism evidence="1 2">
    <name type="scientific">Tomitella cavernea</name>
    <dbReference type="NCBI Taxonomy" id="1387982"/>
    <lineage>
        <taxon>Bacteria</taxon>
        <taxon>Bacillati</taxon>
        <taxon>Actinomycetota</taxon>
        <taxon>Actinomycetes</taxon>
        <taxon>Mycobacteriales</taxon>
        <taxon>Tomitella</taxon>
    </lineage>
</organism>
<sequence>MLILPLSLEFDVETTGSAVIDGLGRLSVLLYDLVGGTGLGSAALNANS</sequence>
<proteinExistence type="predicted"/>
<evidence type="ECO:0000313" key="1">
    <source>
        <dbReference type="EMBL" id="GAA4815141.1"/>
    </source>
</evidence>
<dbReference type="Proteomes" id="UP001500839">
    <property type="component" value="Unassembled WGS sequence"/>
</dbReference>
<evidence type="ECO:0000313" key="2">
    <source>
        <dbReference type="Proteomes" id="UP001500839"/>
    </source>
</evidence>
<dbReference type="RefSeq" id="WP_200171183.1">
    <property type="nucleotide sequence ID" value="NZ_BAABKQ010000001.1"/>
</dbReference>
<comment type="caution">
    <text evidence="1">The sequence shown here is derived from an EMBL/GenBank/DDBJ whole genome shotgun (WGS) entry which is preliminary data.</text>
</comment>
<dbReference type="EMBL" id="BAABKQ010000001">
    <property type="protein sequence ID" value="GAA4815141.1"/>
    <property type="molecule type" value="Genomic_DNA"/>
</dbReference>
<reference evidence="2" key="1">
    <citation type="journal article" date="2019" name="Int. J. Syst. Evol. Microbiol.">
        <title>The Global Catalogue of Microorganisms (GCM) 10K type strain sequencing project: providing services to taxonomists for standard genome sequencing and annotation.</title>
        <authorList>
            <consortium name="The Broad Institute Genomics Platform"/>
            <consortium name="The Broad Institute Genome Sequencing Center for Infectious Disease"/>
            <person name="Wu L."/>
            <person name="Ma J."/>
        </authorList>
    </citation>
    <scope>NUCLEOTIDE SEQUENCE [LARGE SCALE GENOMIC DNA]</scope>
    <source>
        <strain evidence="2">JCM 18542</strain>
    </source>
</reference>
<name>A0ABP9CR41_9ACTN</name>
<keyword evidence="2" id="KW-1185">Reference proteome</keyword>
<gene>
    <name evidence="1" type="ORF">GCM10023353_20840</name>
</gene>
<accession>A0ABP9CR41</accession>